<evidence type="ECO:0000256" key="3">
    <source>
        <dbReference type="SAM" id="Phobius"/>
    </source>
</evidence>
<keyword evidence="1" id="KW-0175">Coiled coil</keyword>
<protein>
    <recommendedName>
        <fullName evidence="4">Putative Flp pilus-assembly TadG-like N-terminal domain-containing protein</fullName>
    </recommendedName>
</protein>
<feature type="region of interest" description="Disordered" evidence="2">
    <location>
        <begin position="480"/>
        <end position="515"/>
    </location>
</feature>
<dbReference type="AlphaFoldDB" id="A0A2Z2NPT5"/>
<accession>A0A2Z2NPT5</accession>
<keyword evidence="3" id="KW-0812">Transmembrane</keyword>
<sequence>MNFSDQRLNLRTGPSRRIQRGQVFPLGIALLLFGVLGGFVLYNTAQMATDKTRLANTADAAAYSGLQWQARALNFQAYTNRAMIANQVSIAQGVSLRSWAAYGVIGTENIAKVLSAVPVLNGIASGAEQVMAGVEMILGPIAEGMVMVIDQINKGLSLSQEAMFYGAFMATPAIVDTVVSETDSRFSVLTGYSVFGIAQNLDSWNGFTEGYETDDLDAMQERQYMINASLDDFSKARDWEFFDFWFYSTPITRHKMYRRGSTKLTMVEGDTGFDWEWKAKDTLSLQNRIWRPFRSEKKIEIPIGWAQAFANSLESDSSIEPCVREYSSSDCKRQRYASPNSTAEKLSDRNTPSLGLSDSRIDVSGYSGVQAYRSLSQDTIDEDEPALKLKVEVAMSLDDVKNTTALGVGDTFDTDMVAIGDEASSISIAEVYYERPDTYRRQDLPRENANGYNPYWDVRLSPIADQERLLALSLRAVTGGTVPSASPDNGEGIPEEAEGKSASGTADLKGGESATARKVVGGQGLRLESLAGGGMSLPDFQIPNSIDAGRAVQALIAAYGASALPDDYSQYLSLIQSGDPKAIAEHFAGAAIDDFRNTIQDYLENVLRDAVADMLRGIVTDYVSNVVGTDIEELADSVEDLAQNQLDELIDPELLETIKETAEEARVQMLELREEYERIRVEVVSQFEISMQEVSLEIERELQSLQDQINPLREELRNLNVDDSDGMRRINRQLEPLNERRRELQSDDYLGDELVDELMQIFDEVASDPSAYSRELARYMVKELLREASGELEFPWAEELEEEEENFDDSDETLEEIRATKL</sequence>
<feature type="coiled-coil region" evidence="1">
    <location>
        <begin position="655"/>
        <end position="747"/>
    </location>
</feature>
<feature type="domain" description="Putative Flp pilus-assembly TadG-like N-terminal" evidence="4">
    <location>
        <begin position="21"/>
        <end position="65"/>
    </location>
</feature>
<reference evidence="5 6" key="1">
    <citation type="submission" date="2016-12" db="EMBL/GenBank/DDBJ databases">
        <authorList>
            <person name="Song W.-J."/>
            <person name="Kurnit D.M."/>
        </authorList>
    </citation>
    <scope>NUCLEOTIDE SEQUENCE [LARGE SCALE GENOMIC DNA]</scope>
    <source>
        <strain evidence="5 6">IMCC3135</strain>
    </source>
</reference>
<proteinExistence type="predicted"/>
<organism evidence="5 6">
    <name type="scientific">Granulosicoccus antarcticus IMCC3135</name>
    <dbReference type="NCBI Taxonomy" id="1192854"/>
    <lineage>
        <taxon>Bacteria</taxon>
        <taxon>Pseudomonadati</taxon>
        <taxon>Pseudomonadota</taxon>
        <taxon>Gammaproteobacteria</taxon>
        <taxon>Chromatiales</taxon>
        <taxon>Granulosicoccaceae</taxon>
        <taxon>Granulosicoccus</taxon>
    </lineage>
</organism>
<gene>
    <name evidence="5" type="ORF">IMCC3135_09220</name>
</gene>
<dbReference type="KEGG" id="gai:IMCC3135_09220"/>
<keyword evidence="3" id="KW-0472">Membrane</keyword>
<feature type="compositionally biased region" description="Polar residues" evidence="2">
    <location>
        <begin position="337"/>
        <end position="356"/>
    </location>
</feature>
<keyword evidence="3" id="KW-1133">Transmembrane helix</keyword>
<evidence type="ECO:0000256" key="2">
    <source>
        <dbReference type="SAM" id="MobiDB-lite"/>
    </source>
</evidence>
<name>A0A2Z2NPT5_9GAMM</name>
<dbReference type="Pfam" id="PF13400">
    <property type="entry name" value="Tad"/>
    <property type="match status" value="1"/>
</dbReference>
<dbReference type="OrthoDB" id="5493674at2"/>
<evidence type="ECO:0000256" key="1">
    <source>
        <dbReference type="SAM" id="Coils"/>
    </source>
</evidence>
<dbReference type="Proteomes" id="UP000250079">
    <property type="component" value="Chromosome"/>
</dbReference>
<keyword evidence="6" id="KW-1185">Reference proteome</keyword>
<dbReference type="RefSeq" id="WP_157735859.1">
    <property type="nucleotide sequence ID" value="NZ_CP018632.1"/>
</dbReference>
<dbReference type="EMBL" id="CP018632">
    <property type="protein sequence ID" value="ASJ71941.1"/>
    <property type="molecule type" value="Genomic_DNA"/>
</dbReference>
<feature type="transmembrane region" description="Helical" evidence="3">
    <location>
        <begin position="21"/>
        <end position="42"/>
    </location>
</feature>
<evidence type="ECO:0000259" key="4">
    <source>
        <dbReference type="Pfam" id="PF13400"/>
    </source>
</evidence>
<feature type="region of interest" description="Disordered" evidence="2">
    <location>
        <begin position="337"/>
        <end position="359"/>
    </location>
</feature>
<feature type="compositionally biased region" description="Acidic residues" evidence="2">
    <location>
        <begin position="798"/>
        <end position="814"/>
    </location>
</feature>
<evidence type="ECO:0000313" key="6">
    <source>
        <dbReference type="Proteomes" id="UP000250079"/>
    </source>
</evidence>
<dbReference type="InterPro" id="IPR028087">
    <property type="entry name" value="Tad_N"/>
</dbReference>
<feature type="region of interest" description="Disordered" evidence="2">
    <location>
        <begin position="798"/>
        <end position="822"/>
    </location>
</feature>
<evidence type="ECO:0000313" key="5">
    <source>
        <dbReference type="EMBL" id="ASJ71941.1"/>
    </source>
</evidence>